<feature type="compositionally biased region" description="Low complexity" evidence="1">
    <location>
        <begin position="93"/>
        <end position="107"/>
    </location>
</feature>
<organism evidence="2">
    <name type="scientific">Ensete ventricosum</name>
    <name type="common">Abyssinian banana</name>
    <name type="synonym">Musa ensete</name>
    <dbReference type="NCBI Taxonomy" id="4639"/>
    <lineage>
        <taxon>Eukaryota</taxon>
        <taxon>Viridiplantae</taxon>
        <taxon>Streptophyta</taxon>
        <taxon>Embryophyta</taxon>
        <taxon>Tracheophyta</taxon>
        <taxon>Spermatophyta</taxon>
        <taxon>Magnoliopsida</taxon>
        <taxon>Liliopsida</taxon>
        <taxon>Zingiberales</taxon>
        <taxon>Musaceae</taxon>
        <taxon>Ensete</taxon>
    </lineage>
</organism>
<feature type="compositionally biased region" description="Basic and acidic residues" evidence="1">
    <location>
        <begin position="70"/>
        <end position="84"/>
    </location>
</feature>
<dbReference type="EMBL" id="KV876695">
    <property type="protein sequence ID" value="RZR75317.1"/>
    <property type="molecule type" value="Genomic_DNA"/>
</dbReference>
<evidence type="ECO:0000313" key="2">
    <source>
        <dbReference type="EMBL" id="RZR75317.1"/>
    </source>
</evidence>
<gene>
    <name evidence="2" type="ORF">BHM03_00054571</name>
</gene>
<dbReference type="AlphaFoldDB" id="A0A445MM64"/>
<reference evidence="2" key="1">
    <citation type="journal article" date="2018" name="Data Brief">
        <title>Genome sequence data from 17 accessions of Ensete ventricosum, a staple food crop for millions in Ethiopia.</title>
        <authorList>
            <person name="Yemataw Z."/>
            <person name="Muzemil S."/>
            <person name="Ambachew D."/>
            <person name="Tripathi L."/>
            <person name="Tesfaye K."/>
            <person name="Chala A."/>
            <person name="Farbos A."/>
            <person name="O'Neill P."/>
            <person name="Moore K."/>
            <person name="Grant M."/>
            <person name="Studholme D.J."/>
        </authorList>
    </citation>
    <scope>NUCLEOTIDE SEQUENCE [LARGE SCALE GENOMIC DNA]</scope>
    <source>
        <tissue evidence="2">Leaf</tissue>
    </source>
</reference>
<dbReference type="Proteomes" id="UP000290560">
    <property type="component" value="Unassembled WGS sequence"/>
</dbReference>
<sequence>MLQTDHRLPLGVGPRERRAPLPVCGTVHLTGLRNYRSSSIPSHPGILGRTETIEVLLVTDRAIARNATRDAATDASIHGRRDVGGRQAGRVKAPPGGATPRTPPTATVEEGGQVGQEFHDLQYQIEDLIRRGHLRRYVHDQSSLPDSRPPRDSSPQPKGPVEKQIDVIFGGPTSGGDSSSARKAYARSEIGKRLTHDEDLNITFK</sequence>
<feature type="region of interest" description="Disordered" evidence="1">
    <location>
        <begin position="70"/>
        <end position="112"/>
    </location>
</feature>
<feature type="region of interest" description="Disordered" evidence="1">
    <location>
        <begin position="139"/>
        <end position="185"/>
    </location>
</feature>
<accession>A0A445MM64</accession>
<name>A0A445MM64_ENSVE</name>
<evidence type="ECO:0000256" key="1">
    <source>
        <dbReference type="SAM" id="MobiDB-lite"/>
    </source>
</evidence>
<protein>
    <submittedName>
        <fullName evidence="2">Uncharacterized protein</fullName>
    </submittedName>
</protein>
<proteinExistence type="predicted"/>